<feature type="domain" description="B30.2/SPRY" evidence="11">
    <location>
        <begin position="55"/>
        <end position="241"/>
    </location>
</feature>
<keyword evidence="2" id="KW-0540">Nuclease</keyword>
<comment type="similarity">
    <text evidence="1">Belongs to the DEAD box helicase family. DDX1 subfamily.</text>
</comment>
<dbReference type="InterPro" id="IPR001650">
    <property type="entry name" value="Helicase_C-like"/>
</dbReference>
<feature type="domain" description="DEAD-box RNA helicase Q" evidence="14">
    <location>
        <begin position="2"/>
        <end position="30"/>
    </location>
</feature>
<sequence>MSAFEELGVLPEIIKAVEDLDWSLPTPVQAETIPLVLGGGDAMVSAETGSGKTGAFCLPLVQVCYETLQGKFLQITKQPNHNDKSTSLWFKSDYNLIIDREQTELENKLPNRWQGARASLGANNGRWYFEVKVLSDGLCRVGWATEECSLDLGTDSEGLGYGGTGKKSHNREFANYGEPYGEGDIIGCFIDFEESRLFFSKNGTILQTAFEIPAALKNCTFYPSVCLKKCRVQVNFGPVSSKNFMDSFRMISESPLCIEKTYSTGDSSKRKKNRRGPLALILEPSRELALQVKEEIGKFSKYLSPTIRCACLVGGEKISQNIHALDNGVEVVCGTLGRIQECIEGGHLVLSSLRFLVLDEADAFLHQNQMESIIGIYSRVEEQNLVGGVQVLFFSATLHSPEVHELSEKIQQSPMVVDMKGRDYVPEEVEHSVFFVDPSQNTTDSKDFSVHTDGVHEPEGQSTLEEWSSQRIKQMKTVLVRKLIESFSMEQALIFVRTQLDADNLHHYLKNISLRNKSGYGKDERYSSVVLHGGISARERKANLQNFKSGEARFLICTDVAARGIDVEGVPYLINVTLPDNVETYVHRVGRVGRSERLGLAISLVGTKPEKVWFHRCPSRGRNNQCKNRRLLSEGGCTIWYDEMEIFKQIQKHLSLQVITLDSSFQLPVDNRKHFGYQSKEMEAIAAIQKKVDCLKPITTAVIELEDQVQKNFLALSHRFSLNHFNFCS</sequence>
<dbReference type="InterPro" id="IPR014001">
    <property type="entry name" value="Helicase_ATP-bd"/>
</dbReference>
<keyword evidence="6" id="KW-0269">Exonuclease</keyword>
<dbReference type="SMART" id="SM00490">
    <property type="entry name" value="HELICc"/>
    <property type="match status" value="1"/>
</dbReference>
<dbReference type="SUPFAM" id="SSF52540">
    <property type="entry name" value="P-loop containing nucleoside triphosphate hydrolases"/>
    <property type="match status" value="2"/>
</dbReference>
<reference evidence="16" key="1">
    <citation type="journal article" date="2013" name="Science">
        <title>Gene transfer from bacteria and archaea facilitated evolution of an extremophilic eukaryote.</title>
        <authorList>
            <person name="Schonknecht G."/>
            <person name="Chen W.H."/>
            <person name="Ternes C.M."/>
            <person name="Barbier G.G."/>
            <person name="Shrestha R.P."/>
            <person name="Stanke M."/>
            <person name="Brautigam A."/>
            <person name="Baker B.J."/>
            <person name="Banfield J.F."/>
            <person name="Garavito R.M."/>
            <person name="Carr K."/>
            <person name="Wilkerson C."/>
            <person name="Rensing S.A."/>
            <person name="Gagneul D."/>
            <person name="Dickenson N.E."/>
            <person name="Oesterhelt C."/>
            <person name="Lercher M.J."/>
            <person name="Weber A.P."/>
        </authorList>
    </citation>
    <scope>NUCLEOTIDE SEQUENCE [LARGE SCALE GENOMIC DNA]</scope>
    <source>
        <strain evidence="16">074W</strain>
    </source>
</reference>
<dbReference type="eggNOG" id="KOG0349">
    <property type="taxonomic scope" value="Eukaryota"/>
</dbReference>
<feature type="short sequence motif" description="Q motif" evidence="9">
    <location>
        <begin position="2"/>
        <end position="30"/>
    </location>
</feature>
<dbReference type="PROSITE" id="PS50188">
    <property type="entry name" value="B302_SPRY"/>
    <property type="match status" value="1"/>
</dbReference>
<dbReference type="EC" id="3.6.4.13" evidence="10"/>
<dbReference type="GO" id="GO:0003724">
    <property type="term" value="F:RNA helicase activity"/>
    <property type="evidence" value="ECO:0007669"/>
    <property type="project" value="UniProtKB-EC"/>
</dbReference>
<evidence type="ECO:0000256" key="3">
    <source>
        <dbReference type="ARBA" id="ARBA00022741"/>
    </source>
</evidence>
<dbReference type="InterPro" id="IPR043136">
    <property type="entry name" value="B30.2/SPRY_sf"/>
</dbReference>
<accession>M2Y4U2</accession>
<dbReference type="Pfam" id="PF00622">
    <property type="entry name" value="SPRY"/>
    <property type="match status" value="1"/>
</dbReference>
<dbReference type="RefSeq" id="XP_005707508.1">
    <property type="nucleotide sequence ID" value="XM_005707451.1"/>
</dbReference>
<keyword evidence="8 10" id="KW-0694">RNA-binding</keyword>
<evidence type="ECO:0000259" key="12">
    <source>
        <dbReference type="PROSITE" id="PS51192"/>
    </source>
</evidence>
<keyword evidence="4 10" id="KW-0378">Hydrolase</keyword>
<dbReference type="STRING" id="130081.M2Y4U2"/>
<evidence type="ECO:0000256" key="5">
    <source>
        <dbReference type="ARBA" id="ARBA00022806"/>
    </source>
</evidence>
<dbReference type="AlphaFoldDB" id="M2Y4U2"/>
<dbReference type="GO" id="GO:0003723">
    <property type="term" value="F:RNA binding"/>
    <property type="evidence" value="ECO:0007669"/>
    <property type="project" value="UniProtKB-UniRule"/>
</dbReference>
<dbReference type="InterPro" id="IPR014014">
    <property type="entry name" value="RNA_helicase_DEAD_Q_motif"/>
</dbReference>
<dbReference type="GO" id="GO:0004527">
    <property type="term" value="F:exonuclease activity"/>
    <property type="evidence" value="ECO:0007669"/>
    <property type="project" value="UniProtKB-KW"/>
</dbReference>
<dbReference type="Gene3D" id="2.60.120.920">
    <property type="match status" value="1"/>
</dbReference>
<dbReference type="Pfam" id="PF00270">
    <property type="entry name" value="DEAD"/>
    <property type="match status" value="2"/>
</dbReference>
<evidence type="ECO:0000313" key="16">
    <source>
        <dbReference type="Proteomes" id="UP000030680"/>
    </source>
</evidence>
<comment type="function">
    <text evidence="10">RNA helicase.</text>
</comment>
<evidence type="ECO:0000256" key="1">
    <source>
        <dbReference type="ARBA" id="ARBA00008765"/>
    </source>
</evidence>
<dbReference type="Gene3D" id="3.40.50.300">
    <property type="entry name" value="P-loop containing nucleotide triphosphate hydrolases"/>
    <property type="match status" value="3"/>
</dbReference>
<evidence type="ECO:0000256" key="6">
    <source>
        <dbReference type="ARBA" id="ARBA00022839"/>
    </source>
</evidence>
<dbReference type="GO" id="GO:0005524">
    <property type="term" value="F:ATP binding"/>
    <property type="evidence" value="ECO:0007669"/>
    <property type="project" value="UniProtKB-UniRule"/>
</dbReference>
<dbReference type="KEGG" id="gsl:Gasu_17500"/>
<dbReference type="Pfam" id="PF00271">
    <property type="entry name" value="Helicase_C"/>
    <property type="match status" value="1"/>
</dbReference>
<dbReference type="InterPro" id="IPR001870">
    <property type="entry name" value="B30.2/SPRY"/>
</dbReference>
<dbReference type="PROSITE" id="PS51195">
    <property type="entry name" value="Q_MOTIF"/>
    <property type="match status" value="1"/>
</dbReference>
<evidence type="ECO:0000256" key="4">
    <source>
        <dbReference type="ARBA" id="ARBA00022801"/>
    </source>
</evidence>
<dbReference type="OrthoDB" id="1735at2759"/>
<dbReference type="InterPro" id="IPR011545">
    <property type="entry name" value="DEAD/DEAH_box_helicase_dom"/>
</dbReference>
<dbReference type="Proteomes" id="UP000030680">
    <property type="component" value="Unassembled WGS sequence"/>
</dbReference>
<comment type="catalytic activity">
    <reaction evidence="10">
        <text>ATP + H2O = ADP + phosphate + H(+)</text>
        <dbReference type="Rhea" id="RHEA:13065"/>
        <dbReference type="ChEBI" id="CHEBI:15377"/>
        <dbReference type="ChEBI" id="CHEBI:15378"/>
        <dbReference type="ChEBI" id="CHEBI:30616"/>
        <dbReference type="ChEBI" id="CHEBI:43474"/>
        <dbReference type="ChEBI" id="CHEBI:456216"/>
        <dbReference type="EC" id="3.6.4.13"/>
    </reaction>
</comment>
<dbReference type="EMBL" id="KB454495">
    <property type="protein sequence ID" value="EME30988.1"/>
    <property type="molecule type" value="Genomic_DNA"/>
</dbReference>
<organism evidence="15 16">
    <name type="scientific">Galdieria sulphuraria</name>
    <name type="common">Red alga</name>
    <dbReference type="NCBI Taxonomy" id="130081"/>
    <lineage>
        <taxon>Eukaryota</taxon>
        <taxon>Rhodophyta</taxon>
        <taxon>Bangiophyceae</taxon>
        <taxon>Galdieriales</taxon>
        <taxon>Galdieriaceae</taxon>
        <taxon>Galdieria</taxon>
    </lineage>
</organism>
<proteinExistence type="inferred from homology"/>
<feature type="domain" description="Helicase C-terminal" evidence="13">
    <location>
        <begin position="479"/>
        <end position="673"/>
    </location>
</feature>
<evidence type="ECO:0000259" key="11">
    <source>
        <dbReference type="PROSITE" id="PS50188"/>
    </source>
</evidence>
<dbReference type="InterPro" id="IPR027417">
    <property type="entry name" value="P-loop_NTPase"/>
</dbReference>
<dbReference type="InterPro" id="IPR013320">
    <property type="entry name" value="ConA-like_dom_sf"/>
</dbReference>
<evidence type="ECO:0000256" key="2">
    <source>
        <dbReference type="ARBA" id="ARBA00022722"/>
    </source>
</evidence>
<dbReference type="Gramene" id="EME30988">
    <property type="protein sequence ID" value="EME30988"/>
    <property type="gene ID" value="Gasu_17500"/>
</dbReference>
<dbReference type="CDD" id="cd18787">
    <property type="entry name" value="SF2_C_DEAD"/>
    <property type="match status" value="1"/>
</dbReference>
<dbReference type="SMART" id="SM00487">
    <property type="entry name" value="DEXDc"/>
    <property type="match status" value="1"/>
</dbReference>
<dbReference type="OMA" id="KRQQVKF"/>
<feature type="domain" description="Helicase ATP-binding" evidence="12">
    <location>
        <begin position="275"/>
        <end position="416"/>
    </location>
</feature>
<dbReference type="SMART" id="SM00449">
    <property type="entry name" value="SPRY"/>
    <property type="match status" value="1"/>
</dbReference>
<evidence type="ECO:0000256" key="8">
    <source>
        <dbReference type="ARBA" id="ARBA00022884"/>
    </source>
</evidence>
<dbReference type="PROSITE" id="PS51194">
    <property type="entry name" value="HELICASE_CTER"/>
    <property type="match status" value="1"/>
</dbReference>
<gene>
    <name evidence="15" type="ORF">Gasu_17500</name>
</gene>
<evidence type="ECO:0000313" key="15">
    <source>
        <dbReference type="EMBL" id="EME30988.1"/>
    </source>
</evidence>
<dbReference type="CDD" id="cd12873">
    <property type="entry name" value="SPRY_DDX1"/>
    <property type="match status" value="1"/>
</dbReference>
<name>M2Y4U2_GALSU</name>
<keyword evidence="16" id="KW-1185">Reference proteome</keyword>
<evidence type="ECO:0000259" key="14">
    <source>
        <dbReference type="PROSITE" id="PS51195"/>
    </source>
</evidence>
<protein>
    <recommendedName>
        <fullName evidence="10">ATP-dependent RNA helicase</fullName>
        <ecNumber evidence="10">3.6.4.13</ecNumber>
    </recommendedName>
</protein>
<keyword evidence="7 10" id="KW-0067">ATP-binding</keyword>
<evidence type="ECO:0000256" key="9">
    <source>
        <dbReference type="PROSITE-ProRule" id="PRU00552"/>
    </source>
</evidence>
<dbReference type="GeneID" id="17089677"/>
<dbReference type="InterPro" id="IPR003877">
    <property type="entry name" value="SPRY_dom"/>
</dbReference>
<keyword evidence="5 10" id="KW-0347">Helicase</keyword>
<evidence type="ECO:0000259" key="13">
    <source>
        <dbReference type="PROSITE" id="PS51194"/>
    </source>
</evidence>
<dbReference type="PANTHER" id="PTHR24031">
    <property type="entry name" value="RNA HELICASE"/>
    <property type="match status" value="1"/>
</dbReference>
<evidence type="ECO:0000256" key="7">
    <source>
        <dbReference type="ARBA" id="ARBA00022840"/>
    </source>
</evidence>
<keyword evidence="3 10" id="KW-0547">Nucleotide-binding</keyword>
<dbReference type="SUPFAM" id="SSF49899">
    <property type="entry name" value="Concanavalin A-like lectins/glucanases"/>
    <property type="match status" value="1"/>
</dbReference>
<evidence type="ECO:0000256" key="10">
    <source>
        <dbReference type="RuleBase" id="RU365068"/>
    </source>
</evidence>
<dbReference type="PROSITE" id="PS51192">
    <property type="entry name" value="HELICASE_ATP_BIND_1"/>
    <property type="match status" value="1"/>
</dbReference>
<comment type="domain">
    <text evidence="10">The helicase domain is involved in the stimulation of RELA transcriptional activity.</text>
</comment>